<sequence length="327" mass="38428">MYDQQIPLLHPPPMDTVSNVSLSVRDKRLRVRQQTLLSRWNNFTKRVLAGMTQVTEMESVSSLVKTLYRTGFERMEKQPAPKFDDEITAANIDQEERRLKYWEGELDAKRADLADWESRLDFVASGAELPKGVGGLVEFEESNRKGGLPEASIAKLAEFMLRTGRVIYDKERTGPPVPFKLRRQRLIHEQRDFENRRAYQALLGKRIKETQQATRNSAHILQFALIMYYTESDYEPAAFDTPITEHNVRDEELRLLYAEAWLIRRNDIDRYMLMRLHEMRLGFHEKRIKFYEIWNRDGAHALVEAMQSDMEYARIDTDGQFIYQVGM</sequence>
<gene>
    <name evidence="1" type="ORF">BJ508DRAFT_311350</name>
</gene>
<dbReference type="Proteomes" id="UP000275078">
    <property type="component" value="Unassembled WGS sequence"/>
</dbReference>
<proteinExistence type="predicted"/>
<reference evidence="1 2" key="1">
    <citation type="journal article" date="2018" name="Nat. Ecol. Evol.">
        <title>Pezizomycetes genomes reveal the molecular basis of ectomycorrhizal truffle lifestyle.</title>
        <authorList>
            <person name="Murat C."/>
            <person name="Payen T."/>
            <person name="Noel B."/>
            <person name="Kuo A."/>
            <person name="Morin E."/>
            <person name="Chen J."/>
            <person name="Kohler A."/>
            <person name="Krizsan K."/>
            <person name="Balestrini R."/>
            <person name="Da Silva C."/>
            <person name="Montanini B."/>
            <person name="Hainaut M."/>
            <person name="Levati E."/>
            <person name="Barry K.W."/>
            <person name="Belfiori B."/>
            <person name="Cichocki N."/>
            <person name="Clum A."/>
            <person name="Dockter R.B."/>
            <person name="Fauchery L."/>
            <person name="Guy J."/>
            <person name="Iotti M."/>
            <person name="Le Tacon F."/>
            <person name="Lindquist E.A."/>
            <person name="Lipzen A."/>
            <person name="Malagnac F."/>
            <person name="Mello A."/>
            <person name="Molinier V."/>
            <person name="Miyauchi S."/>
            <person name="Poulain J."/>
            <person name="Riccioni C."/>
            <person name="Rubini A."/>
            <person name="Sitrit Y."/>
            <person name="Splivallo R."/>
            <person name="Traeger S."/>
            <person name="Wang M."/>
            <person name="Zifcakova L."/>
            <person name="Wipf D."/>
            <person name="Zambonelli A."/>
            <person name="Paolocci F."/>
            <person name="Nowrousian M."/>
            <person name="Ottonello S."/>
            <person name="Baldrian P."/>
            <person name="Spatafora J.W."/>
            <person name="Henrissat B."/>
            <person name="Nagy L.G."/>
            <person name="Aury J.M."/>
            <person name="Wincker P."/>
            <person name="Grigoriev I.V."/>
            <person name="Bonfante P."/>
            <person name="Martin F.M."/>
        </authorList>
    </citation>
    <scope>NUCLEOTIDE SEQUENCE [LARGE SCALE GENOMIC DNA]</scope>
    <source>
        <strain evidence="1 2">RN42</strain>
    </source>
</reference>
<evidence type="ECO:0000313" key="1">
    <source>
        <dbReference type="EMBL" id="RPA76133.1"/>
    </source>
</evidence>
<organism evidence="1 2">
    <name type="scientific">Ascobolus immersus RN42</name>
    <dbReference type="NCBI Taxonomy" id="1160509"/>
    <lineage>
        <taxon>Eukaryota</taxon>
        <taxon>Fungi</taxon>
        <taxon>Dikarya</taxon>
        <taxon>Ascomycota</taxon>
        <taxon>Pezizomycotina</taxon>
        <taxon>Pezizomycetes</taxon>
        <taxon>Pezizales</taxon>
        <taxon>Ascobolaceae</taxon>
        <taxon>Ascobolus</taxon>
    </lineage>
</organism>
<keyword evidence="2" id="KW-1185">Reference proteome</keyword>
<dbReference type="EMBL" id="ML119750">
    <property type="protein sequence ID" value="RPA76133.1"/>
    <property type="molecule type" value="Genomic_DNA"/>
</dbReference>
<name>A0A3N4HQM1_ASCIM</name>
<accession>A0A3N4HQM1</accession>
<dbReference type="AlphaFoldDB" id="A0A3N4HQM1"/>
<evidence type="ECO:0000313" key="2">
    <source>
        <dbReference type="Proteomes" id="UP000275078"/>
    </source>
</evidence>
<protein>
    <submittedName>
        <fullName evidence="1">Uncharacterized protein</fullName>
    </submittedName>
</protein>